<proteinExistence type="predicted"/>
<dbReference type="AlphaFoldDB" id="A0A6I9SQQ4"/>
<feature type="region of interest" description="Disordered" evidence="2">
    <location>
        <begin position="405"/>
        <end position="427"/>
    </location>
</feature>
<dbReference type="PANTHER" id="PTHR46993">
    <property type="entry name" value="MYB TRANSCRIPTION FACTOR"/>
    <property type="match status" value="1"/>
</dbReference>
<dbReference type="Proteomes" id="UP000504607">
    <property type="component" value="Unplaced"/>
</dbReference>
<evidence type="ECO:0000313" key="6">
    <source>
        <dbReference type="RefSeq" id="XP_010943952.1"/>
    </source>
</evidence>
<dbReference type="PROSITE" id="PS50090">
    <property type="entry name" value="MYB_LIKE"/>
    <property type="match status" value="1"/>
</dbReference>
<feature type="domain" description="Myb-like" evidence="3">
    <location>
        <begin position="444"/>
        <end position="499"/>
    </location>
</feature>
<sequence>MLDPRIASWILEFVLRQPVEDWLANELLFALPLPSPIPPRLKKTFLLRRLSSDVSHRSLAGSTLFSLELIEELDRSSGADAPSDSLAAAYAAVAVECTARFLRGRLDGDRGGNFFEAVNRIWSCRVADLERSEAAGLVSATLREARREMEEAVVNPIVRVGLMGRDTKMAALDAVRVYLEEAEKEMGPPYLECVAETVGEEWRRSSVTGSDGSVGELDAKLRNLLARQVEDGRCDGPPDGDRAKSFGLVELEKLEESVLDRGKDAPKQGGCSTDKFERLPATAAEVMKAKNVFRSSVLPAKIDNMKENQNQMDLNPVFSVNDCAGKGNESDHDAMSQQNLMDQDPSDLKHVEENRERAFLSSIDKGTKDGNPGTCTCTRDNIDCAGAQKPSLMDWNPTARRFEQDEDFSLSPSENSPNPSNNLRFPSTKRRKFSLALEDNRTFIIRRRKRKWSSLEEETLRKAVERHGAGNWKFIKSCHPEIFKNRTEVDLKDKWRNMMSSELLIVGSLPLERQKEGGKGDHQQTYNHSFSGLEKSHWKKI</sequence>
<evidence type="ECO:0000256" key="2">
    <source>
        <dbReference type="SAM" id="MobiDB-lite"/>
    </source>
</evidence>
<feature type="region of interest" description="Disordered" evidence="2">
    <location>
        <begin position="514"/>
        <end position="541"/>
    </location>
</feature>
<reference evidence="6" key="1">
    <citation type="submission" date="2025-08" db="UniProtKB">
        <authorList>
            <consortium name="RefSeq"/>
        </authorList>
    </citation>
    <scope>IDENTIFICATION</scope>
</reference>
<evidence type="ECO:0000256" key="1">
    <source>
        <dbReference type="ARBA" id="ARBA00023125"/>
    </source>
</evidence>
<dbReference type="OrthoDB" id="664249at2759"/>
<keyword evidence="5" id="KW-1185">Reference proteome</keyword>
<dbReference type="SUPFAM" id="SSF46689">
    <property type="entry name" value="Homeodomain-like"/>
    <property type="match status" value="1"/>
</dbReference>
<evidence type="ECO:0000259" key="3">
    <source>
        <dbReference type="PROSITE" id="PS50090"/>
    </source>
</evidence>
<dbReference type="GO" id="GO:0003677">
    <property type="term" value="F:DNA binding"/>
    <property type="evidence" value="ECO:0007669"/>
    <property type="project" value="UniProtKB-KW"/>
</dbReference>
<keyword evidence="1" id="KW-0238">DNA-binding</keyword>
<organism evidence="5 6">
    <name type="scientific">Elaeis guineensis var. tenera</name>
    <name type="common">Oil palm</name>
    <dbReference type="NCBI Taxonomy" id="51953"/>
    <lineage>
        <taxon>Eukaryota</taxon>
        <taxon>Viridiplantae</taxon>
        <taxon>Streptophyta</taxon>
        <taxon>Embryophyta</taxon>
        <taxon>Tracheophyta</taxon>
        <taxon>Spermatophyta</taxon>
        <taxon>Magnoliopsida</taxon>
        <taxon>Liliopsida</taxon>
        <taxon>Arecaceae</taxon>
        <taxon>Arecoideae</taxon>
        <taxon>Cocoseae</taxon>
        <taxon>Elaeidinae</taxon>
        <taxon>Elaeis</taxon>
    </lineage>
</organism>
<dbReference type="GeneID" id="105061561"/>
<dbReference type="PANTHER" id="PTHR46993:SF6">
    <property type="entry name" value="MYB TRANSCRIPTION FACTOR"/>
    <property type="match status" value="1"/>
</dbReference>
<dbReference type="Pfam" id="PF00249">
    <property type="entry name" value="Myb_DNA-binding"/>
    <property type="match status" value="1"/>
</dbReference>
<dbReference type="CDD" id="cd11660">
    <property type="entry name" value="SANT_TRF"/>
    <property type="match status" value="1"/>
</dbReference>
<dbReference type="InterPro" id="IPR001005">
    <property type="entry name" value="SANT/Myb"/>
</dbReference>
<dbReference type="SMART" id="SM00717">
    <property type="entry name" value="SANT"/>
    <property type="match status" value="1"/>
</dbReference>
<dbReference type="KEGG" id="egu:105061561"/>
<feature type="domain" description="HTH myb-type" evidence="4">
    <location>
        <begin position="444"/>
        <end position="503"/>
    </location>
</feature>
<protein>
    <submittedName>
        <fullName evidence="6">Uncharacterized protein LOC105061561 isoform X1</fullName>
    </submittedName>
</protein>
<gene>
    <name evidence="6" type="primary">LOC105061561</name>
</gene>
<dbReference type="Gene3D" id="1.10.10.60">
    <property type="entry name" value="Homeodomain-like"/>
    <property type="match status" value="1"/>
</dbReference>
<dbReference type="InterPro" id="IPR017930">
    <property type="entry name" value="Myb_dom"/>
</dbReference>
<feature type="compositionally biased region" description="Low complexity" evidence="2">
    <location>
        <begin position="411"/>
        <end position="422"/>
    </location>
</feature>
<evidence type="ECO:0000259" key="4">
    <source>
        <dbReference type="PROSITE" id="PS51294"/>
    </source>
</evidence>
<accession>A0A6I9SQQ4</accession>
<dbReference type="RefSeq" id="XP_010943952.1">
    <property type="nucleotide sequence ID" value="XM_010945650.3"/>
</dbReference>
<name>A0A6I9SQQ4_ELAGV</name>
<dbReference type="InParanoid" id="A0A6I9SQQ4"/>
<dbReference type="InterPro" id="IPR009057">
    <property type="entry name" value="Homeodomain-like_sf"/>
</dbReference>
<evidence type="ECO:0000313" key="5">
    <source>
        <dbReference type="Proteomes" id="UP000504607"/>
    </source>
</evidence>
<dbReference type="PROSITE" id="PS51294">
    <property type="entry name" value="HTH_MYB"/>
    <property type="match status" value="1"/>
</dbReference>